<keyword evidence="1" id="KW-0812">Transmembrane</keyword>
<dbReference type="AlphaFoldDB" id="A0A1F4XKW6"/>
<sequence length="159" mass="18171">MRGILIRAFVIIITFLLSITWFPYSLLPLWMLVCVLNFFGLREGFIFFMSFGLLALATGLTWFGIPTITVLWCTVTLFMIITNVFHTKRMNIPTLLIMSALISISFQVWGYGWQTLHATAILFWTSLKHILLLGLLIPATKILGEAYARYLNALGINYE</sequence>
<dbReference type="EMBL" id="MEWR01000008">
    <property type="protein sequence ID" value="OGC82352.1"/>
    <property type="molecule type" value="Genomic_DNA"/>
</dbReference>
<evidence type="ECO:0000313" key="3">
    <source>
        <dbReference type="Proteomes" id="UP000177614"/>
    </source>
</evidence>
<protein>
    <submittedName>
        <fullName evidence="2">Uncharacterized protein</fullName>
    </submittedName>
</protein>
<dbReference type="STRING" id="1817814.A2V81_02360"/>
<evidence type="ECO:0000313" key="2">
    <source>
        <dbReference type="EMBL" id="OGC82352.1"/>
    </source>
</evidence>
<proteinExistence type="predicted"/>
<gene>
    <name evidence="2" type="ORF">A2V81_02360</name>
</gene>
<name>A0A1F4XKW6_9BACT</name>
<feature type="transmembrane region" description="Helical" evidence="1">
    <location>
        <begin position="92"/>
        <end position="112"/>
    </location>
</feature>
<feature type="transmembrane region" description="Helical" evidence="1">
    <location>
        <begin position="69"/>
        <end position="85"/>
    </location>
</feature>
<feature type="transmembrane region" description="Helical" evidence="1">
    <location>
        <begin position="45"/>
        <end position="63"/>
    </location>
</feature>
<organism evidence="2 3">
    <name type="scientific">Candidatus Abawacabacteria bacterium RBG_16_42_10</name>
    <dbReference type="NCBI Taxonomy" id="1817814"/>
    <lineage>
        <taxon>Bacteria</taxon>
        <taxon>Candidatus Abawacaibacteriota</taxon>
    </lineage>
</organism>
<feature type="transmembrane region" description="Helical" evidence="1">
    <location>
        <begin position="6"/>
        <end position="33"/>
    </location>
</feature>
<accession>A0A1F4XKW6</accession>
<keyword evidence="1" id="KW-1133">Transmembrane helix</keyword>
<reference evidence="2 3" key="1">
    <citation type="journal article" date="2016" name="Nat. Commun.">
        <title>Thousands of microbial genomes shed light on interconnected biogeochemical processes in an aquifer system.</title>
        <authorList>
            <person name="Anantharaman K."/>
            <person name="Brown C.T."/>
            <person name="Hug L.A."/>
            <person name="Sharon I."/>
            <person name="Castelle C.J."/>
            <person name="Probst A.J."/>
            <person name="Thomas B.C."/>
            <person name="Singh A."/>
            <person name="Wilkins M.J."/>
            <person name="Karaoz U."/>
            <person name="Brodie E.L."/>
            <person name="Williams K.H."/>
            <person name="Hubbard S.S."/>
            <person name="Banfield J.F."/>
        </authorList>
    </citation>
    <scope>NUCLEOTIDE SEQUENCE [LARGE SCALE GENOMIC DNA]</scope>
</reference>
<dbReference type="Proteomes" id="UP000177614">
    <property type="component" value="Unassembled WGS sequence"/>
</dbReference>
<comment type="caution">
    <text evidence="2">The sequence shown here is derived from an EMBL/GenBank/DDBJ whole genome shotgun (WGS) entry which is preliminary data.</text>
</comment>
<evidence type="ECO:0000256" key="1">
    <source>
        <dbReference type="SAM" id="Phobius"/>
    </source>
</evidence>
<keyword evidence="1" id="KW-0472">Membrane</keyword>
<feature type="transmembrane region" description="Helical" evidence="1">
    <location>
        <begin position="118"/>
        <end position="139"/>
    </location>
</feature>